<comment type="similarity">
    <text evidence="1 9 10">Belongs to the acetokinase family.</text>
</comment>
<evidence type="ECO:0000256" key="5">
    <source>
        <dbReference type="ARBA" id="ARBA00022741"/>
    </source>
</evidence>
<evidence type="ECO:0000256" key="10">
    <source>
        <dbReference type="RuleBase" id="RU003835"/>
    </source>
</evidence>
<feature type="site" description="Transition state stabilizer" evidence="9">
    <location>
        <position position="242"/>
    </location>
</feature>
<dbReference type="PROSITE" id="PS01076">
    <property type="entry name" value="ACETATE_KINASE_2"/>
    <property type="match status" value="1"/>
</dbReference>
<dbReference type="PANTHER" id="PTHR21060">
    <property type="entry name" value="ACETATE KINASE"/>
    <property type="match status" value="1"/>
</dbReference>
<evidence type="ECO:0000256" key="9">
    <source>
        <dbReference type="HAMAP-Rule" id="MF_00020"/>
    </source>
</evidence>
<dbReference type="PROSITE" id="PS01075">
    <property type="entry name" value="ACETATE_KINASE_1"/>
    <property type="match status" value="1"/>
</dbReference>
<dbReference type="EMBL" id="WIXJ01000002">
    <property type="protein sequence ID" value="MQY50974.1"/>
    <property type="molecule type" value="Genomic_DNA"/>
</dbReference>
<dbReference type="InterPro" id="IPR043129">
    <property type="entry name" value="ATPase_NBD"/>
</dbReference>
<dbReference type="AlphaFoldDB" id="A0A6L5JWH8"/>
<evidence type="ECO:0000256" key="3">
    <source>
        <dbReference type="ARBA" id="ARBA00022679"/>
    </source>
</evidence>
<comment type="caution">
    <text evidence="11">The sequence shown here is derived from an EMBL/GenBank/DDBJ whole genome shotgun (WGS) entry which is preliminary data.</text>
</comment>
<accession>A0A6L5JWH8</accession>
<keyword evidence="6 9" id="KW-0418">Kinase</keyword>
<evidence type="ECO:0000256" key="4">
    <source>
        <dbReference type="ARBA" id="ARBA00022723"/>
    </source>
</evidence>
<dbReference type="PANTHER" id="PTHR21060:SF21">
    <property type="entry name" value="ACETATE KINASE"/>
    <property type="match status" value="1"/>
</dbReference>
<comment type="subcellular location">
    <subcellularLocation>
        <location evidence="9">Cytoplasm</location>
    </subcellularLocation>
</comment>
<feature type="binding site" evidence="9">
    <location>
        <begin position="284"/>
        <end position="286"/>
    </location>
    <ligand>
        <name>ATP</name>
        <dbReference type="ChEBI" id="CHEBI:30616"/>
    </ligand>
</feature>
<evidence type="ECO:0000313" key="11">
    <source>
        <dbReference type="EMBL" id="MQY50974.1"/>
    </source>
</evidence>
<feature type="binding site" evidence="9">
    <location>
        <position position="9"/>
    </location>
    <ligand>
        <name>Mg(2+)</name>
        <dbReference type="ChEBI" id="CHEBI:18420"/>
    </ligand>
</feature>
<dbReference type="PRINTS" id="PR00471">
    <property type="entry name" value="ACETATEKNASE"/>
</dbReference>
<comment type="function">
    <text evidence="9">Catalyzes the formation of acetyl phosphate from acetate and ATP. Can also catalyze the reverse reaction.</text>
</comment>
<dbReference type="GO" id="GO:0005829">
    <property type="term" value="C:cytosol"/>
    <property type="evidence" value="ECO:0007669"/>
    <property type="project" value="TreeGrafter"/>
</dbReference>
<comment type="pathway">
    <text evidence="9">Metabolic intermediate biosynthesis; acetyl-CoA biosynthesis; acetyl-CoA from acetate: step 1/2.</text>
</comment>
<dbReference type="InterPro" id="IPR023865">
    <property type="entry name" value="Aliphatic_acid_kinase_CS"/>
</dbReference>
<dbReference type="OrthoDB" id="9802453at2"/>
<dbReference type="SUPFAM" id="SSF53067">
    <property type="entry name" value="Actin-like ATPase domain"/>
    <property type="match status" value="2"/>
</dbReference>
<proteinExistence type="inferred from homology"/>
<organism evidence="11 12">
    <name type="scientific">Rhodocyclus tenuis</name>
    <name type="common">Rhodospirillum tenue</name>
    <dbReference type="NCBI Taxonomy" id="1066"/>
    <lineage>
        <taxon>Bacteria</taxon>
        <taxon>Pseudomonadati</taxon>
        <taxon>Pseudomonadota</taxon>
        <taxon>Betaproteobacteria</taxon>
        <taxon>Rhodocyclales</taxon>
        <taxon>Rhodocyclaceae</taxon>
        <taxon>Rhodocyclus</taxon>
    </lineage>
</organism>
<comment type="subunit">
    <text evidence="9">Homodimer.</text>
</comment>
<dbReference type="GO" id="GO:0005524">
    <property type="term" value="F:ATP binding"/>
    <property type="evidence" value="ECO:0007669"/>
    <property type="project" value="UniProtKB-KW"/>
</dbReference>
<dbReference type="InterPro" id="IPR000890">
    <property type="entry name" value="Aliphatic_acid_kin_short-chain"/>
</dbReference>
<feature type="binding site" evidence="9">
    <location>
        <position position="95"/>
    </location>
    <ligand>
        <name>substrate</name>
    </ligand>
</feature>
<dbReference type="GO" id="GO:0006083">
    <property type="term" value="P:acetate metabolic process"/>
    <property type="evidence" value="ECO:0007669"/>
    <property type="project" value="TreeGrafter"/>
</dbReference>
<evidence type="ECO:0000256" key="8">
    <source>
        <dbReference type="ARBA" id="ARBA00022842"/>
    </source>
</evidence>
<keyword evidence="3 9" id="KW-0808">Transferase</keyword>
<keyword evidence="4 9" id="KW-0479">Metal-binding</keyword>
<evidence type="ECO:0000256" key="2">
    <source>
        <dbReference type="ARBA" id="ARBA00022490"/>
    </source>
</evidence>
<feature type="active site" description="Proton donor/acceptor" evidence="9">
    <location>
        <position position="152"/>
    </location>
</feature>
<dbReference type="GO" id="GO:0000287">
    <property type="term" value="F:magnesium ion binding"/>
    <property type="evidence" value="ECO:0007669"/>
    <property type="project" value="UniProtKB-UniRule"/>
</dbReference>
<dbReference type="EC" id="2.7.2.1" evidence="9"/>
<dbReference type="GO" id="GO:0008776">
    <property type="term" value="F:acetate kinase activity"/>
    <property type="evidence" value="ECO:0007669"/>
    <property type="project" value="UniProtKB-UniRule"/>
</dbReference>
<dbReference type="InterPro" id="IPR004372">
    <property type="entry name" value="Ac/propionate_kinase"/>
</dbReference>
<dbReference type="Gene3D" id="3.30.420.40">
    <property type="match status" value="2"/>
</dbReference>
<evidence type="ECO:0000256" key="1">
    <source>
        <dbReference type="ARBA" id="ARBA00008748"/>
    </source>
</evidence>
<keyword evidence="2 9" id="KW-0963">Cytoplasm</keyword>
<dbReference type="PIRSF" id="PIRSF000722">
    <property type="entry name" value="Acetate_prop_kin"/>
    <property type="match status" value="1"/>
</dbReference>
<evidence type="ECO:0000256" key="7">
    <source>
        <dbReference type="ARBA" id="ARBA00022840"/>
    </source>
</evidence>
<dbReference type="Proteomes" id="UP000480275">
    <property type="component" value="Unassembled WGS sequence"/>
</dbReference>
<dbReference type="UniPathway" id="UPA00340">
    <property type="reaction ID" value="UER00458"/>
</dbReference>
<keyword evidence="7 9" id="KW-0067">ATP-binding</keyword>
<evidence type="ECO:0000256" key="6">
    <source>
        <dbReference type="ARBA" id="ARBA00022777"/>
    </source>
</evidence>
<sequence>MRHGILTINAGSSSIKFALFDTAGGLAKRPALSGQIDGLGAEVSLKARDEDGAHLPELSLAPGIDHEDALAALLRWLPQAEGGEGHWQIVAVGHRVVHGGEVCTQPARVTPELLIALEAFCPLAPLHQPHNLAGVRALAALMPEASQVVCFDTAFHSQQAAVARDFGLPRALTDSGIKRYGFHGISYEFIARRLPQYTTRAEGRVVVAHLGNGASLCALQAGQSVATTMGFTVLDGLVMGTRTGNIDPGVILYLLESRGLDAAALTHLLYHESGLLGVSGISQDMRTLLASEHPAASEAIELFCYRAIREIGSLAAALGGIDALVFCGGIGEHAGEIRRRIVEGCAWLGATLDADSNRRAATRISTAESRVEVLIIPTDEEWMIACHTAELLGMRV</sequence>
<feature type="binding site" evidence="9">
    <location>
        <begin position="209"/>
        <end position="213"/>
    </location>
    <ligand>
        <name>ATP</name>
        <dbReference type="ChEBI" id="CHEBI:30616"/>
    </ligand>
</feature>
<feature type="binding site" evidence="9">
    <location>
        <position position="380"/>
    </location>
    <ligand>
        <name>Mg(2+)</name>
        <dbReference type="ChEBI" id="CHEBI:18420"/>
    </ligand>
</feature>
<keyword evidence="5 9" id="KW-0547">Nucleotide-binding</keyword>
<protein>
    <recommendedName>
        <fullName evidence="9">Acetate kinase</fullName>
        <ecNumber evidence="9">2.7.2.1</ecNumber>
    </recommendedName>
    <alternativeName>
        <fullName evidence="9">Acetokinase</fullName>
    </alternativeName>
</protein>
<reference evidence="11 12" key="1">
    <citation type="submission" date="2019-10" db="EMBL/GenBank/DDBJ databases">
        <title>Whole-genome sequence of the purple nonsulfur photosynthetic bacterium Rhodocyclus tenuis.</title>
        <authorList>
            <person name="Kyndt J.A."/>
            <person name="Meyer T.E."/>
        </authorList>
    </citation>
    <scope>NUCLEOTIDE SEQUENCE [LARGE SCALE GENOMIC DNA]</scope>
    <source>
        <strain evidence="11 12">DSM 110</strain>
    </source>
</reference>
<keyword evidence="8 9" id="KW-0460">Magnesium</keyword>
<feature type="binding site" evidence="9">
    <location>
        <position position="16"/>
    </location>
    <ligand>
        <name>ATP</name>
        <dbReference type="ChEBI" id="CHEBI:30616"/>
    </ligand>
</feature>
<name>A0A6L5JWH8_RHOTE</name>
<comment type="catalytic activity">
    <reaction evidence="9">
        <text>acetate + ATP = acetyl phosphate + ADP</text>
        <dbReference type="Rhea" id="RHEA:11352"/>
        <dbReference type="ChEBI" id="CHEBI:22191"/>
        <dbReference type="ChEBI" id="CHEBI:30089"/>
        <dbReference type="ChEBI" id="CHEBI:30616"/>
        <dbReference type="ChEBI" id="CHEBI:456216"/>
        <dbReference type="EC" id="2.7.2.1"/>
    </reaction>
</comment>
<feature type="site" description="Transition state stabilizer" evidence="9">
    <location>
        <position position="183"/>
    </location>
</feature>
<feature type="binding site" evidence="9">
    <location>
        <begin position="329"/>
        <end position="333"/>
    </location>
    <ligand>
        <name>ATP</name>
        <dbReference type="ChEBI" id="CHEBI:30616"/>
    </ligand>
</feature>
<gene>
    <name evidence="9" type="primary">ackA</name>
    <name evidence="11" type="ORF">GHK24_04165</name>
</gene>
<dbReference type="NCBIfam" id="TIGR00016">
    <property type="entry name" value="ackA"/>
    <property type="match status" value="1"/>
</dbReference>
<dbReference type="GO" id="GO:0006085">
    <property type="term" value="P:acetyl-CoA biosynthetic process"/>
    <property type="evidence" value="ECO:0007669"/>
    <property type="project" value="UniProtKB-UniRule"/>
</dbReference>
<dbReference type="HAMAP" id="MF_00020">
    <property type="entry name" value="Acetate_kinase"/>
    <property type="match status" value="1"/>
</dbReference>
<evidence type="ECO:0000313" key="12">
    <source>
        <dbReference type="Proteomes" id="UP000480275"/>
    </source>
</evidence>
<dbReference type="Pfam" id="PF00871">
    <property type="entry name" value="Acetate_kinase"/>
    <property type="match status" value="1"/>
</dbReference>
<comment type="cofactor">
    <cofactor evidence="9">
        <name>Mg(2+)</name>
        <dbReference type="ChEBI" id="CHEBI:18420"/>
    </cofactor>
    <cofactor evidence="9">
        <name>Mn(2+)</name>
        <dbReference type="ChEBI" id="CHEBI:29035"/>
    </cofactor>
    <text evidence="9">Mg(2+). Can also accept Mn(2+).</text>
</comment>